<sequence length="377" mass="41323">MILLALLSRSAFAQDEPTTPESVKGFAESTFNSALFKGIVSSYHAQNAAVVNSVNDIAIAQAKAALPQSSEIGNKLRYGTHNVVSNDGETIVMWMISLTTANGADREKFLAKLRDLAARHNPEALTFMGFVSEYGLFGAPRNESNAIDLYRAAAAFNYQPAIYDLAVASAYGKDGRADINNAVALISQASAIAPDASYRVCGFGAFLSYRQGNRQEAIRYTQSCWSDLASIPKALYNDQVTPTQRVMLLRNSIATGVDDGYSLLEQVTHDAGSEPQFLACKYMLVNRYHRSLNGNTLKDDAVKCYQQSAPPLADPKMTLVRLDTVVPGIIGFVPTEICVLAKLRASNHFHYAWSVPFLPFRQQDVDLFEPFVSHTKQ</sequence>
<proteinExistence type="predicted"/>
<gene>
    <name evidence="1" type="ORF">BSU04_22780</name>
</gene>
<comment type="caution">
    <text evidence="1">The sequence shown here is derived from an EMBL/GenBank/DDBJ whole genome shotgun (WGS) entry which is preliminary data.</text>
</comment>
<dbReference type="AlphaFoldDB" id="A0A226X068"/>
<dbReference type="InterPro" id="IPR011990">
    <property type="entry name" value="TPR-like_helical_dom_sf"/>
</dbReference>
<dbReference type="OrthoDB" id="8984362at2"/>
<dbReference type="SMART" id="SM00671">
    <property type="entry name" value="SEL1"/>
    <property type="match status" value="2"/>
</dbReference>
<name>A0A226X068_CABSO</name>
<organism evidence="1 2">
    <name type="scientific">Caballeronia sordidicola</name>
    <name type="common">Burkholderia sordidicola</name>
    <dbReference type="NCBI Taxonomy" id="196367"/>
    <lineage>
        <taxon>Bacteria</taxon>
        <taxon>Pseudomonadati</taxon>
        <taxon>Pseudomonadota</taxon>
        <taxon>Betaproteobacteria</taxon>
        <taxon>Burkholderiales</taxon>
        <taxon>Burkholderiaceae</taxon>
        <taxon>Caballeronia</taxon>
    </lineage>
</organism>
<accession>A0A226X068</accession>
<evidence type="ECO:0000313" key="2">
    <source>
        <dbReference type="Proteomes" id="UP000214720"/>
    </source>
</evidence>
<evidence type="ECO:0008006" key="3">
    <source>
        <dbReference type="Google" id="ProtNLM"/>
    </source>
</evidence>
<dbReference type="Gene3D" id="1.25.40.10">
    <property type="entry name" value="Tetratricopeptide repeat domain"/>
    <property type="match status" value="1"/>
</dbReference>
<dbReference type="SUPFAM" id="SSF81901">
    <property type="entry name" value="HCP-like"/>
    <property type="match status" value="1"/>
</dbReference>
<reference evidence="2" key="1">
    <citation type="submission" date="2017-01" db="EMBL/GenBank/DDBJ databases">
        <title>Genome Analysis of Deinococcus marmoris KOPRI26562.</title>
        <authorList>
            <person name="Kim J.H."/>
            <person name="Oh H.-M."/>
        </authorList>
    </citation>
    <scope>NUCLEOTIDE SEQUENCE [LARGE SCALE GENOMIC DNA]</scope>
    <source>
        <strain evidence="2">PAMC 26633</strain>
    </source>
</reference>
<protein>
    <recommendedName>
        <fullName evidence="3">Sel1 repeat family protein</fullName>
    </recommendedName>
</protein>
<dbReference type="Proteomes" id="UP000214720">
    <property type="component" value="Unassembled WGS sequence"/>
</dbReference>
<evidence type="ECO:0000313" key="1">
    <source>
        <dbReference type="EMBL" id="OXC76258.1"/>
    </source>
</evidence>
<dbReference type="InterPro" id="IPR006597">
    <property type="entry name" value="Sel1-like"/>
</dbReference>
<dbReference type="EMBL" id="MTHB01000132">
    <property type="protein sequence ID" value="OXC76258.1"/>
    <property type="molecule type" value="Genomic_DNA"/>
</dbReference>